<dbReference type="Proteomes" id="UP001224890">
    <property type="component" value="Unassembled WGS sequence"/>
</dbReference>
<name>A0AAJ0AKE0_9PEZI</name>
<evidence type="ECO:0000313" key="3">
    <source>
        <dbReference type="EMBL" id="KAK1674924.1"/>
    </source>
</evidence>
<gene>
    <name evidence="3" type="ORF">BDP55DRAFT_665371</name>
</gene>
<keyword evidence="2" id="KW-0472">Membrane</keyword>
<dbReference type="EMBL" id="JAHMHR010000023">
    <property type="protein sequence ID" value="KAK1674924.1"/>
    <property type="molecule type" value="Genomic_DNA"/>
</dbReference>
<reference evidence="3" key="1">
    <citation type="submission" date="2021-06" db="EMBL/GenBank/DDBJ databases">
        <title>Comparative genomics, transcriptomics and evolutionary studies reveal genomic signatures of adaptation to plant cell wall in hemibiotrophic fungi.</title>
        <authorList>
            <consortium name="DOE Joint Genome Institute"/>
            <person name="Baroncelli R."/>
            <person name="Diaz J.F."/>
            <person name="Benocci T."/>
            <person name="Peng M."/>
            <person name="Battaglia E."/>
            <person name="Haridas S."/>
            <person name="Andreopoulos W."/>
            <person name="Labutti K."/>
            <person name="Pangilinan J."/>
            <person name="Floch G.L."/>
            <person name="Makela M.R."/>
            <person name="Henrissat B."/>
            <person name="Grigoriev I.V."/>
            <person name="Crouch J.A."/>
            <person name="De Vries R.P."/>
            <person name="Sukno S.A."/>
            <person name="Thon M.R."/>
        </authorList>
    </citation>
    <scope>NUCLEOTIDE SEQUENCE</scope>
    <source>
        <strain evidence="3">CBS 193.32</strain>
    </source>
</reference>
<sequence length="229" mass="25464">MSRKAPARRSATRYAFWSVSESVSWPPTTCLVCVDMSRDKEGKDGMEKSKSQSRKTIVIKLLHLLSAAAGVCLVIIGKKKLHRCVNHLYPLGDLRHIAQHPTACQMRRHCRSQHEKNPHMSKGLLDPSLECSVPPSTTNRDTQGNGGRSNSICIQATREEFAEAGRVSRKERRGGSSSNPCFHNTRLPVILGQDPSSLGKGVPRLCHARHNDPSNGRIPRYPWLRGSRS</sequence>
<keyword evidence="4" id="KW-1185">Reference proteome</keyword>
<proteinExistence type="predicted"/>
<feature type="region of interest" description="Disordered" evidence="1">
    <location>
        <begin position="164"/>
        <end position="229"/>
    </location>
</feature>
<evidence type="ECO:0000313" key="4">
    <source>
        <dbReference type="Proteomes" id="UP001224890"/>
    </source>
</evidence>
<comment type="caution">
    <text evidence="3">The sequence shown here is derived from an EMBL/GenBank/DDBJ whole genome shotgun (WGS) entry which is preliminary data.</text>
</comment>
<dbReference type="RefSeq" id="XP_060428927.1">
    <property type="nucleotide sequence ID" value="XM_060575029.1"/>
</dbReference>
<organism evidence="3 4">
    <name type="scientific">Colletotrichum godetiae</name>
    <dbReference type="NCBI Taxonomy" id="1209918"/>
    <lineage>
        <taxon>Eukaryota</taxon>
        <taxon>Fungi</taxon>
        <taxon>Dikarya</taxon>
        <taxon>Ascomycota</taxon>
        <taxon>Pezizomycotina</taxon>
        <taxon>Sordariomycetes</taxon>
        <taxon>Hypocreomycetidae</taxon>
        <taxon>Glomerellales</taxon>
        <taxon>Glomerellaceae</taxon>
        <taxon>Colletotrichum</taxon>
        <taxon>Colletotrichum acutatum species complex</taxon>
    </lineage>
</organism>
<feature type="transmembrane region" description="Helical" evidence="2">
    <location>
        <begin position="57"/>
        <end position="77"/>
    </location>
</feature>
<dbReference type="AlphaFoldDB" id="A0AAJ0AKE0"/>
<accession>A0AAJ0AKE0</accession>
<keyword evidence="2" id="KW-0812">Transmembrane</keyword>
<evidence type="ECO:0000256" key="1">
    <source>
        <dbReference type="SAM" id="MobiDB-lite"/>
    </source>
</evidence>
<feature type="region of interest" description="Disordered" evidence="1">
    <location>
        <begin position="112"/>
        <end position="150"/>
    </location>
</feature>
<dbReference type="GeneID" id="85459555"/>
<feature type="compositionally biased region" description="Polar residues" evidence="1">
    <location>
        <begin position="134"/>
        <end position="150"/>
    </location>
</feature>
<protein>
    <submittedName>
        <fullName evidence="3">Uncharacterized protein</fullName>
    </submittedName>
</protein>
<evidence type="ECO:0000256" key="2">
    <source>
        <dbReference type="SAM" id="Phobius"/>
    </source>
</evidence>
<keyword evidence="2" id="KW-1133">Transmembrane helix</keyword>